<name>E2AKI9_CAMFO</name>
<dbReference type="Proteomes" id="UP000000311">
    <property type="component" value="Unassembled WGS sequence"/>
</dbReference>
<evidence type="ECO:0000313" key="2">
    <source>
        <dbReference type="EMBL" id="EFN66040.1"/>
    </source>
</evidence>
<dbReference type="InParanoid" id="E2AKI9"/>
<evidence type="ECO:0000256" key="1">
    <source>
        <dbReference type="SAM" id="MobiDB-lite"/>
    </source>
</evidence>
<proteinExistence type="predicted"/>
<dbReference type="AlphaFoldDB" id="E2AKI9"/>
<feature type="region of interest" description="Disordered" evidence="1">
    <location>
        <begin position="103"/>
        <end position="140"/>
    </location>
</feature>
<feature type="compositionally biased region" description="Basic and acidic residues" evidence="1">
    <location>
        <begin position="103"/>
        <end position="137"/>
    </location>
</feature>
<protein>
    <submittedName>
        <fullName evidence="2">Uncharacterized protein</fullName>
    </submittedName>
</protein>
<evidence type="ECO:0000313" key="3">
    <source>
        <dbReference type="Proteomes" id="UP000000311"/>
    </source>
</evidence>
<organism evidence="3">
    <name type="scientific">Camponotus floridanus</name>
    <name type="common">Florida carpenter ant</name>
    <dbReference type="NCBI Taxonomy" id="104421"/>
    <lineage>
        <taxon>Eukaryota</taxon>
        <taxon>Metazoa</taxon>
        <taxon>Ecdysozoa</taxon>
        <taxon>Arthropoda</taxon>
        <taxon>Hexapoda</taxon>
        <taxon>Insecta</taxon>
        <taxon>Pterygota</taxon>
        <taxon>Neoptera</taxon>
        <taxon>Endopterygota</taxon>
        <taxon>Hymenoptera</taxon>
        <taxon>Apocrita</taxon>
        <taxon>Aculeata</taxon>
        <taxon>Formicoidea</taxon>
        <taxon>Formicidae</taxon>
        <taxon>Formicinae</taxon>
        <taxon>Camponotus</taxon>
    </lineage>
</organism>
<reference evidence="2 3" key="1">
    <citation type="journal article" date="2010" name="Science">
        <title>Genomic comparison of the ants Camponotus floridanus and Harpegnathos saltator.</title>
        <authorList>
            <person name="Bonasio R."/>
            <person name="Zhang G."/>
            <person name="Ye C."/>
            <person name="Mutti N.S."/>
            <person name="Fang X."/>
            <person name="Qin N."/>
            <person name="Donahue G."/>
            <person name="Yang P."/>
            <person name="Li Q."/>
            <person name="Li C."/>
            <person name="Zhang P."/>
            <person name="Huang Z."/>
            <person name="Berger S.L."/>
            <person name="Reinberg D."/>
            <person name="Wang J."/>
            <person name="Liebig J."/>
        </authorList>
    </citation>
    <scope>NUCLEOTIDE SEQUENCE [LARGE SCALE GENOMIC DNA]</scope>
    <source>
        <strain evidence="3">C129</strain>
    </source>
</reference>
<gene>
    <name evidence="2" type="ORF">EAG_14538</name>
</gene>
<accession>E2AKI9</accession>
<keyword evidence="3" id="KW-1185">Reference proteome</keyword>
<dbReference type="EMBL" id="GL440281">
    <property type="protein sequence ID" value="EFN66040.1"/>
    <property type="molecule type" value="Genomic_DNA"/>
</dbReference>
<sequence length="284" mass="30443">MSPSDTIPADSIGCIVNQSGLISHSPLWTCYPIHYREIKCTVNHSNHVQQVSELDLLRIRVTRDGLAIHGSMFLAIDGDITATEARFLGRLAGVGSCAEVERGSGEVEREKADGKGLSAGRERGEGGDTRPLGRDEGAQGVGDSVQIRDEIHDVVVAIDSLQPRYVGRDVVLARESKSRRATRVELLETRPRTVAAPREVTPAPVLSNQPDSLISRTLDLSRPWKCLLSDGSYDARDGGGPDGHAVSRTVAALGGSLFGRWVALSKHRERAAVTSIASVEPAGI</sequence>